<dbReference type="PROSITE" id="PS50853">
    <property type="entry name" value="FN3"/>
    <property type="match status" value="1"/>
</dbReference>
<keyword evidence="7" id="KW-1185">Reference proteome</keyword>
<keyword evidence="1" id="KW-0880">Kelch repeat</keyword>
<evidence type="ECO:0000256" key="1">
    <source>
        <dbReference type="ARBA" id="ARBA00022441"/>
    </source>
</evidence>
<name>A0ABU6G558_9BACL</name>
<dbReference type="InterPro" id="IPR013783">
    <property type="entry name" value="Ig-like_fold"/>
</dbReference>
<dbReference type="SMART" id="SM00612">
    <property type="entry name" value="Kelch"/>
    <property type="match status" value="5"/>
</dbReference>
<feature type="region of interest" description="Disordered" evidence="3">
    <location>
        <begin position="543"/>
        <end position="562"/>
    </location>
</feature>
<dbReference type="PANTHER" id="PTHR45632">
    <property type="entry name" value="LD33804P"/>
    <property type="match status" value="1"/>
</dbReference>
<dbReference type="RefSeq" id="WP_326073395.1">
    <property type="nucleotide sequence ID" value="NZ_JARLKY010000049.1"/>
</dbReference>
<comment type="caution">
    <text evidence="6">The sequence shown here is derived from an EMBL/GenBank/DDBJ whole genome shotgun (WGS) entry which is preliminary data.</text>
</comment>
<evidence type="ECO:0000313" key="6">
    <source>
        <dbReference type="EMBL" id="MEC0229312.1"/>
    </source>
</evidence>
<dbReference type="Gene3D" id="2.120.10.80">
    <property type="entry name" value="Kelch-type beta propeller"/>
    <property type="match status" value="2"/>
</dbReference>
<feature type="chain" id="PRO_5046708756" evidence="4">
    <location>
        <begin position="26"/>
        <end position="643"/>
    </location>
</feature>
<evidence type="ECO:0000259" key="5">
    <source>
        <dbReference type="PROSITE" id="PS50853"/>
    </source>
</evidence>
<dbReference type="PRINTS" id="PR00501">
    <property type="entry name" value="KELCHREPEAT"/>
</dbReference>
<evidence type="ECO:0000256" key="3">
    <source>
        <dbReference type="SAM" id="MobiDB-lite"/>
    </source>
</evidence>
<accession>A0ABU6G558</accession>
<reference evidence="6 7" key="1">
    <citation type="submission" date="2023-03" db="EMBL/GenBank/DDBJ databases">
        <title>Bacillus Genome Sequencing.</title>
        <authorList>
            <person name="Dunlap C."/>
        </authorList>
    </citation>
    <scope>NUCLEOTIDE SEQUENCE [LARGE SCALE GENOMIC DNA]</scope>
    <source>
        <strain evidence="6 7">BD-533</strain>
    </source>
</reference>
<dbReference type="InterPro" id="IPR015915">
    <property type="entry name" value="Kelch-typ_b-propeller"/>
</dbReference>
<dbReference type="PANTHER" id="PTHR45632:SF3">
    <property type="entry name" value="KELCH-LIKE PROTEIN 32"/>
    <property type="match status" value="1"/>
</dbReference>
<gene>
    <name evidence="6" type="ORF">P4I72_19490</name>
</gene>
<dbReference type="InterPro" id="IPR011043">
    <property type="entry name" value="Gal_Oxase/kelch_b-propeller"/>
</dbReference>
<keyword evidence="4" id="KW-0732">Signal</keyword>
<protein>
    <submittedName>
        <fullName evidence="6">Kelch repeat-containing protein</fullName>
    </submittedName>
</protein>
<proteinExistence type="predicted"/>
<dbReference type="CDD" id="cd00063">
    <property type="entry name" value="FN3"/>
    <property type="match status" value="1"/>
</dbReference>
<dbReference type="InterPro" id="IPR036116">
    <property type="entry name" value="FN3_sf"/>
</dbReference>
<feature type="signal peptide" evidence="4">
    <location>
        <begin position="1"/>
        <end position="25"/>
    </location>
</feature>
<evidence type="ECO:0000256" key="2">
    <source>
        <dbReference type="ARBA" id="ARBA00022737"/>
    </source>
</evidence>
<feature type="domain" description="Fibronectin type-III" evidence="5">
    <location>
        <begin position="469"/>
        <end position="561"/>
    </location>
</feature>
<sequence length="643" mass="69196">MKKFISIILLAMAILLVVPVSSAFAATVGQPLTSPEAGWQRIDETDPNIFWSSAPTRFTGLSGFYNGTDSGINGIDGFIRFNFNGTQVRIMSAMFSNKSNSISVKIDGVNYGKFSEYSSNTNQVLLFEKTGLKNELHTVELKNNTSNWMELDSIDIDASGSLVKYEPSDNEFWLIQSNLPNPRAGNVAAEVNGQIFSIGGSSGATSFRDVQVYSPITKTWTMKSSMNEIRTGSSVAVLNNKIYVIGGFTGNYYTFTGGEVLNTVEMYDPVSDTWTKKANMPVALAATSSIAYNGKIYVFGGLTAGVRSVPTIQVYDPTTDTWTTKSNMPVANHGAGAVLLNNKIYLVGGRLIDSSKNTSVNYFKEYDPNTDTWTSRHDLSVARGAGNAIVSSGKIYAIGGTNPTIETNTVESYNPITDTWSPEPNLNNARSGFGVVTYNGHIYVIGGSSNTTANAPIGSVEVLGTATMTPINLTATAGNSSVLLNWTGAVGANVNNIKRSTTPGGPYTTIATNVTGTTYTDTSVANGTTYYYVVTSVNPAGESINSNEASATPQGTVTPPSSSNGRALLVITLVNGLEKEYDLSMTEVNNFITWYNGRALGTGQEIYTFNKNFNLASFLSRKDYIVYSKIETFEVNEYKITTP</sequence>
<keyword evidence="2" id="KW-0677">Repeat</keyword>
<dbReference type="InterPro" id="IPR003961">
    <property type="entry name" value="FN3_dom"/>
</dbReference>
<evidence type="ECO:0000313" key="7">
    <source>
        <dbReference type="Proteomes" id="UP001338137"/>
    </source>
</evidence>
<dbReference type="InterPro" id="IPR006652">
    <property type="entry name" value="Kelch_1"/>
</dbReference>
<dbReference type="SUPFAM" id="SSF117281">
    <property type="entry name" value="Kelch motif"/>
    <property type="match status" value="1"/>
</dbReference>
<dbReference type="Gene3D" id="2.60.40.10">
    <property type="entry name" value="Immunoglobulins"/>
    <property type="match status" value="1"/>
</dbReference>
<dbReference type="SUPFAM" id="SSF50965">
    <property type="entry name" value="Galactose oxidase, central domain"/>
    <property type="match status" value="1"/>
</dbReference>
<organism evidence="6 7">
    <name type="scientific">Paenibacillus alba</name>
    <dbReference type="NCBI Taxonomy" id="1197127"/>
    <lineage>
        <taxon>Bacteria</taxon>
        <taxon>Bacillati</taxon>
        <taxon>Bacillota</taxon>
        <taxon>Bacilli</taxon>
        <taxon>Bacillales</taxon>
        <taxon>Paenibacillaceae</taxon>
        <taxon>Paenibacillus</taxon>
    </lineage>
</organism>
<dbReference type="Proteomes" id="UP001338137">
    <property type="component" value="Unassembled WGS sequence"/>
</dbReference>
<evidence type="ECO:0000256" key="4">
    <source>
        <dbReference type="SAM" id="SignalP"/>
    </source>
</evidence>
<dbReference type="Pfam" id="PF01344">
    <property type="entry name" value="Kelch_1"/>
    <property type="match status" value="1"/>
</dbReference>
<dbReference type="EMBL" id="JARLKY010000049">
    <property type="protein sequence ID" value="MEC0229312.1"/>
    <property type="molecule type" value="Genomic_DNA"/>
</dbReference>
<dbReference type="SUPFAM" id="SSF49265">
    <property type="entry name" value="Fibronectin type III"/>
    <property type="match status" value="1"/>
</dbReference>
<dbReference type="Pfam" id="PF24681">
    <property type="entry name" value="Kelch_KLHDC2_KLHL20_DRC7"/>
    <property type="match status" value="1"/>
</dbReference>